<accession>A0A852V4B3</accession>
<keyword evidence="2" id="KW-1185">Reference proteome</keyword>
<name>A0A852V4B3_9ACTN</name>
<comment type="caution">
    <text evidence="1">The sequence shown here is derived from an EMBL/GenBank/DDBJ whole genome shotgun (WGS) entry which is preliminary data.</text>
</comment>
<proteinExistence type="predicted"/>
<organism evidence="1 2">
    <name type="scientific">Streptosporangium sandarakinum</name>
    <dbReference type="NCBI Taxonomy" id="1260955"/>
    <lineage>
        <taxon>Bacteria</taxon>
        <taxon>Bacillati</taxon>
        <taxon>Actinomycetota</taxon>
        <taxon>Actinomycetes</taxon>
        <taxon>Streptosporangiales</taxon>
        <taxon>Streptosporangiaceae</taxon>
        <taxon>Streptosporangium</taxon>
    </lineage>
</organism>
<gene>
    <name evidence="1" type="ORF">HDA43_006909</name>
</gene>
<dbReference type="AlphaFoldDB" id="A0A852V4B3"/>
<dbReference type="EMBL" id="JACCCO010000004">
    <property type="protein sequence ID" value="NYF44667.1"/>
    <property type="molecule type" value="Genomic_DNA"/>
</dbReference>
<dbReference type="Proteomes" id="UP000576393">
    <property type="component" value="Unassembled WGS sequence"/>
</dbReference>
<dbReference type="RefSeq" id="WP_179829167.1">
    <property type="nucleotide sequence ID" value="NZ_JACCCO010000004.1"/>
</dbReference>
<sequence length="293" mass="32611">MTSSSTRASRRQPTLTAPLRKTAQEVKAAHAAVLGARDQHKKLAHKRNLATLVLVRHHGRKVQPTLRAAGIGRHNWAEILPKSPATLPQWTPEEADRIVADTVEEIAKLAAQETEASEARVRGLRTLADATEEGEPLFTKVEIADLVGMSEVLVGRYLAQSEDTAAADTEEGLEPIAVLADRLGVPLKRILDRIEYARKNDIAVPRTSPGRGRMVMVDVPAFVQWWEDNRFHWLSAQELADRWGMPVPHVRARLRTAKDKGTEPESVNFGRLIYYNPQAADDWGAQHGYAPRQ</sequence>
<evidence type="ECO:0000313" key="1">
    <source>
        <dbReference type="EMBL" id="NYF44667.1"/>
    </source>
</evidence>
<reference evidence="1 2" key="1">
    <citation type="submission" date="2020-07" db="EMBL/GenBank/DDBJ databases">
        <title>Sequencing the genomes of 1000 actinobacteria strains.</title>
        <authorList>
            <person name="Klenk H.-P."/>
        </authorList>
    </citation>
    <scope>NUCLEOTIDE SEQUENCE [LARGE SCALE GENOMIC DNA]</scope>
    <source>
        <strain evidence="1 2">DSM 45763</strain>
    </source>
</reference>
<protein>
    <submittedName>
        <fullName evidence="1">Uncharacterized protein</fullName>
    </submittedName>
</protein>
<evidence type="ECO:0000313" key="2">
    <source>
        <dbReference type="Proteomes" id="UP000576393"/>
    </source>
</evidence>